<name>A0A9Q1G381_SYNKA</name>
<reference evidence="1" key="1">
    <citation type="journal article" date="2023" name="Science">
        <title>Genome structures resolve the early diversification of teleost fishes.</title>
        <authorList>
            <person name="Parey E."/>
            <person name="Louis A."/>
            <person name="Montfort J."/>
            <person name="Bouchez O."/>
            <person name="Roques C."/>
            <person name="Iampietro C."/>
            <person name="Lluch J."/>
            <person name="Castinel A."/>
            <person name="Donnadieu C."/>
            <person name="Desvignes T."/>
            <person name="Floi Bucao C."/>
            <person name="Jouanno E."/>
            <person name="Wen M."/>
            <person name="Mejri S."/>
            <person name="Dirks R."/>
            <person name="Jansen H."/>
            <person name="Henkel C."/>
            <person name="Chen W.J."/>
            <person name="Zahm M."/>
            <person name="Cabau C."/>
            <person name="Klopp C."/>
            <person name="Thompson A.W."/>
            <person name="Robinson-Rechavi M."/>
            <person name="Braasch I."/>
            <person name="Lecointre G."/>
            <person name="Bobe J."/>
            <person name="Postlethwait J.H."/>
            <person name="Berthelot C."/>
            <person name="Roest Crollius H."/>
            <person name="Guiguen Y."/>
        </authorList>
    </citation>
    <scope>NUCLEOTIDE SEQUENCE</scope>
    <source>
        <strain evidence="1">WJC10195</strain>
    </source>
</reference>
<accession>A0A9Q1G381</accession>
<evidence type="ECO:0000313" key="2">
    <source>
        <dbReference type="Proteomes" id="UP001152622"/>
    </source>
</evidence>
<proteinExistence type="predicted"/>
<keyword evidence="2" id="KW-1185">Reference proteome</keyword>
<organism evidence="1 2">
    <name type="scientific">Synaphobranchus kaupii</name>
    <name type="common">Kaup's arrowtooth eel</name>
    <dbReference type="NCBI Taxonomy" id="118154"/>
    <lineage>
        <taxon>Eukaryota</taxon>
        <taxon>Metazoa</taxon>
        <taxon>Chordata</taxon>
        <taxon>Craniata</taxon>
        <taxon>Vertebrata</taxon>
        <taxon>Euteleostomi</taxon>
        <taxon>Actinopterygii</taxon>
        <taxon>Neopterygii</taxon>
        <taxon>Teleostei</taxon>
        <taxon>Anguilliformes</taxon>
        <taxon>Synaphobranchidae</taxon>
        <taxon>Synaphobranchus</taxon>
    </lineage>
</organism>
<dbReference type="Proteomes" id="UP001152622">
    <property type="component" value="Chromosome 2"/>
</dbReference>
<dbReference type="AlphaFoldDB" id="A0A9Q1G381"/>
<comment type="caution">
    <text evidence="1">The sequence shown here is derived from an EMBL/GenBank/DDBJ whole genome shotgun (WGS) entry which is preliminary data.</text>
</comment>
<dbReference type="EMBL" id="JAINUF010000002">
    <property type="protein sequence ID" value="KAJ8374629.1"/>
    <property type="molecule type" value="Genomic_DNA"/>
</dbReference>
<sequence length="94" mass="10146">MAKLGAAGRATLQALERKPMAHVSVLIPVHAVGWEGEVRVGCGHGSRDAMHVAMLGRKPTHTGAALRRRDVTRHVADTQPGCPRPTRIPLFILK</sequence>
<protein>
    <submittedName>
        <fullName evidence="1">Uncharacterized protein</fullName>
    </submittedName>
</protein>
<evidence type="ECO:0000313" key="1">
    <source>
        <dbReference type="EMBL" id="KAJ8374629.1"/>
    </source>
</evidence>
<gene>
    <name evidence="1" type="ORF">SKAU_G00052090</name>
</gene>